<dbReference type="Gene3D" id="1.10.3430.10">
    <property type="entry name" value="Ammonium transporter AmtB like domains"/>
    <property type="match status" value="1"/>
</dbReference>
<evidence type="ECO:0008006" key="8">
    <source>
        <dbReference type="Google" id="ProtNLM"/>
    </source>
</evidence>
<dbReference type="GO" id="GO:0005886">
    <property type="term" value="C:plasma membrane"/>
    <property type="evidence" value="ECO:0007669"/>
    <property type="project" value="TreeGrafter"/>
</dbReference>
<comment type="subcellular location">
    <subcellularLocation>
        <location evidence="1">Membrane</location>
        <topology evidence="1">Multi-pass membrane protein</topology>
    </subcellularLocation>
</comment>
<dbReference type="Proteomes" id="UP001162972">
    <property type="component" value="Chromosome 13"/>
</dbReference>
<dbReference type="PANTHER" id="PTHR43029">
    <property type="entry name" value="AMMONIUM TRANSPORTER MEP2"/>
    <property type="match status" value="1"/>
</dbReference>
<keyword evidence="3 5" id="KW-1133">Transmembrane helix</keyword>
<evidence type="ECO:0000256" key="1">
    <source>
        <dbReference type="ARBA" id="ARBA00004141"/>
    </source>
</evidence>
<comment type="caution">
    <text evidence="6">The sequence shown here is derived from an EMBL/GenBank/DDBJ whole genome shotgun (WGS) entry which is preliminary data.</text>
</comment>
<keyword evidence="2 5" id="KW-0812">Transmembrane</keyword>
<organism evidence="6 7">
    <name type="scientific">Salix udensis</name>
    <dbReference type="NCBI Taxonomy" id="889485"/>
    <lineage>
        <taxon>Eukaryota</taxon>
        <taxon>Viridiplantae</taxon>
        <taxon>Streptophyta</taxon>
        <taxon>Embryophyta</taxon>
        <taxon>Tracheophyta</taxon>
        <taxon>Spermatophyta</taxon>
        <taxon>Magnoliopsida</taxon>
        <taxon>eudicotyledons</taxon>
        <taxon>Gunneridae</taxon>
        <taxon>Pentapetalae</taxon>
        <taxon>rosids</taxon>
        <taxon>fabids</taxon>
        <taxon>Malpighiales</taxon>
        <taxon>Salicaceae</taxon>
        <taxon>Saliceae</taxon>
        <taxon>Salix</taxon>
    </lineage>
</organism>
<accession>A0AAD6L337</accession>
<feature type="transmembrane region" description="Helical" evidence="5">
    <location>
        <begin position="20"/>
        <end position="44"/>
    </location>
</feature>
<evidence type="ECO:0000313" key="6">
    <source>
        <dbReference type="EMBL" id="KAJ6434268.1"/>
    </source>
</evidence>
<reference evidence="6 7" key="1">
    <citation type="journal article" date="2023" name="Int. J. Mol. Sci.">
        <title>De Novo Assembly and Annotation of 11 Diverse Shrub Willow (Salix) Genomes Reveals Novel Gene Organization in Sex-Linked Regions.</title>
        <authorList>
            <person name="Hyden B."/>
            <person name="Feng K."/>
            <person name="Yates T.B."/>
            <person name="Jawdy S."/>
            <person name="Cereghino C."/>
            <person name="Smart L.B."/>
            <person name="Muchero W."/>
        </authorList>
    </citation>
    <scope>NUCLEOTIDE SEQUENCE [LARGE SCALE GENOMIC DNA]</scope>
    <source>
        <tissue evidence="6">Shoot tip</tissue>
    </source>
</reference>
<dbReference type="InterPro" id="IPR029020">
    <property type="entry name" value="Ammonium/urea_transptr"/>
</dbReference>
<proteinExistence type="predicted"/>
<dbReference type="PANTHER" id="PTHR43029:SF28">
    <property type="entry name" value="AMMONIUM TRANSPORTER 2 MEMBER 4"/>
    <property type="match status" value="1"/>
</dbReference>
<gene>
    <name evidence="6" type="ORF">OIU84_017882</name>
</gene>
<protein>
    <recommendedName>
        <fullName evidence="8">Ammonium transporter AmtB-like domain-containing protein</fullName>
    </recommendedName>
</protein>
<dbReference type="AlphaFoldDB" id="A0AAD6L337"/>
<evidence type="ECO:0000256" key="5">
    <source>
        <dbReference type="SAM" id="Phobius"/>
    </source>
</evidence>
<keyword evidence="4 5" id="KW-0472">Membrane</keyword>
<keyword evidence="7" id="KW-1185">Reference proteome</keyword>
<dbReference type="InterPro" id="IPR001905">
    <property type="entry name" value="Ammonium_transpt"/>
</dbReference>
<evidence type="ECO:0000313" key="7">
    <source>
        <dbReference type="Proteomes" id="UP001162972"/>
    </source>
</evidence>
<dbReference type="GO" id="GO:0008519">
    <property type="term" value="F:ammonium channel activity"/>
    <property type="evidence" value="ECO:0007669"/>
    <property type="project" value="InterPro"/>
</dbReference>
<evidence type="ECO:0000256" key="4">
    <source>
        <dbReference type="ARBA" id="ARBA00023136"/>
    </source>
</evidence>
<name>A0AAD6L337_9ROSI</name>
<dbReference type="EMBL" id="JAPFFJ010000002">
    <property type="protein sequence ID" value="KAJ6434268.1"/>
    <property type="molecule type" value="Genomic_DNA"/>
</dbReference>
<sequence length="103" mass="11531">MDSRMVRLLPDSGEMGIQLGGILFVIYINISTTSMVCWFVGLFVPLRFSDNELQDGDDAIHGEEASALWNDEETFQKTNSNSVFQAEDSSYKKSRSLGDVQMV</sequence>
<evidence type="ECO:0000256" key="2">
    <source>
        <dbReference type="ARBA" id="ARBA00022692"/>
    </source>
</evidence>
<evidence type="ECO:0000256" key="3">
    <source>
        <dbReference type="ARBA" id="ARBA00022989"/>
    </source>
</evidence>